<reference evidence="4" key="1">
    <citation type="submission" date="2021-03" db="EMBL/GenBank/DDBJ databases">
        <title>Antimicrobial resistance genes in bacteria isolated from Japanese honey, and their potential for conferring macrolide and lincosamide resistance in the American foulbrood pathogen Paenibacillus larvae.</title>
        <authorList>
            <person name="Okamoto M."/>
            <person name="Kumagai M."/>
            <person name="Kanamori H."/>
            <person name="Takamatsu D."/>
        </authorList>
    </citation>
    <scope>NUCLEOTIDE SEQUENCE</scope>
    <source>
        <strain evidence="4">J40TS1</strain>
    </source>
</reference>
<dbReference type="AlphaFoldDB" id="A0A919YNK7"/>
<gene>
    <name evidence="4" type="ORF">J40TS1_10310</name>
</gene>
<dbReference type="InterPro" id="IPR047057">
    <property type="entry name" value="MerR_fam"/>
</dbReference>
<evidence type="ECO:0000313" key="5">
    <source>
        <dbReference type="Proteomes" id="UP000683139"/>
    </source>
</evidence>
<dbReference type="InterPro" id="IPR000551">
    <property type="entry name" value="MerR-type_HTH_dom"/>
</dbReference>
<dbReference type="GO" id="GO:0003700">
    <property type="term" value="F:DNA-binding transcription factor activity"/>
    <property type="evidence" value="ECO:0007669"/>
    <property type="project" value="InterPro"/>
</dbReference>
<dbReference type="InterPro" id="IPR009061">
    <property type="entry name" value="DNA-bd_dom_put_sf"/>
</dbReference>
<comment type="caution">
    <text evidence="4">The sequence shown here is derived from an EMBL/GenBank/DDBJ whole genome shotgun (WGS) entry which is preliminary data.</text>
</comment>
<dbReference type="PROSITE" id="PS50937">
    <property type="entry name" value="HTH_MERR_2"/>
    <property type="match status" value="1"/>
</dbReference>
<dbReference type="GO" id="GO:0003677">
    <property type="term" value="F:DNA binding"/>
    <property type="evidence" value="ECO:0007669"/>
    <property type="project" value="UniProtKB-KW"/>
</dbReference>
<dbReference type="SMART" id="SM00422">
    <property type="entry name" value="HTH_MERR"/>
    <property type="match status" value="1"/>
</dbReference>
<dbReference type="PANTHER" id="PTHR30204:SF95">
    <property type="entry name" value="HTH-TYPE TRANSCRIPTIONAL REGULATOR CUER"/>
    <property type="match status" value="1"/>
</dbReference>
<dbReference type="PRINTS" id="PR00040">
    <property type="entry name" value="HTHMERR"/>
</dbReference>
<name>A0A919YNK7_9BACL</name>
<accession>A0A919YNK7</accession>
<dbReference type="RefSeq" id="WP_213513604.1">
    <property type="nucleotide sequence ID" value="NZ_BOSE01000001.1"/>
</dbReference>
<organism evidence="4 5">
    <name type="scientific">Paenibacillus montaniterrae</name>
    <dbReference type="NCBI Taxonomy" id="429341"/>
    <lineage>
        <taxon>Bacteria</taxon>
        <taxon>Bacillati</taxon>
        <taxon>Bacillota</taxon>
        <taxon>Bacilli</taxon>
        <taxon>Bacillales</taxon>
        <taxon>Paenibacillaceae</taxon>
        <taxon>Paenibacillus</taxon>
    </lineage>
</organism>
<sequence length="146" mass="17096">MTEAKLYRIGELAKLANINSRTIDYYTSIGLIMPVKRSNYNYRLYNVETLQRLERIESLKKDKYTLDEIKDILKQLDHISPKQEIKQKVSELEKQLTALQREVKELEPVLDQLKPNQAKHLYTRLLPQTAACMEALMLIMNKGSLM</sequence>
<dbReference type="Pfam" id="PF13411">
    <property type="entry name" value="MerR_1"/>
    <property type="match status" value="1"/>
</dbReference>
<evidence type="ECO:0000313" key="4">
    <source>
        <dbReference type="EMBL" id="GIP15389.1"/>
    </source>
</evidence>
<feature type="domain" description="HTH merR-type" evidence="3">
    <location>
        <begin position="6"/>
        <end position="75"/>
    </location>
</feature>
<protein>
    <submittedName>
        <fullName evidence="4">MerR family transcriptional regulator</fullName>
    </submittedName>
</protein>
<dbReference type="SUPFAM" id="SSF46955">
    <property type="entry name" value="Putative DNA-binding domain"/>
    <property type="match status" value="1"/>
</dbReference>
<dbReference type="EMBL" id="BOSE01000001">
    <property type="protein sequence ID" value="GIP15389.1"/>
    <property type="molecule type" value="Genomic_DNA"/>
</dbReference>
<proteinExistence type="predicted"/>
<keyword evidence="1" id="KW-0238">DNA-binding</keyword>
<dbReference type="Proteomes" id="UP000683139">
    <property type="component" value="Unassembled WGS sequence"/>
</dbReference>
<evidence type="ECO:0000256" key="2">
    <source>
        <dbReference type="SAM" id="Coils"/>
    </source>
</evidence>
<feature type="coiled-coil region" evidence="2">
    <location>
        <begin position="82"/>
        <end position="109"/>
    </location>
</feature>
<evidence type="ECO:0000256" key="1">
    <source>
        <dbReference type="ARBA" id="ARBA00023125"/>
    </source>
</evidence>
<evidence type="ECO:0000259" key="3">
    <source>
        <dbReference type="PROSITE" id="PS50937"/>
    </source>
</evidence>
<dbReference type="PANTHER" id="PTHR30204">
    <property type="entry name" value="REDOX-CYCLING DRUG-SENSING TRANSCRIPTIONAL ACTIVATOR SOXR"/>
    <property type="match status" value="1"/>
</dbReference>
<keyword evidence="2" id="KW-0175">Coiled coil</keyword>
<dbReference type="Gene3D" id="1.10.1660.10">
    <property type="match status" value="1"/>
</dbReference>
<keyword evidence="5" id="KW-1185">Reference proteome</keyword>